<gene>
    <name evidence="1" type="ORF">GCM10010151_30230</name>
</gene>
<name>A0ABN0WIQ2_9ACTN</name>
<dbReference type="EMBL" id="BAAABM010000019">
    <property type="protein sequence ID" value="GAA0338548.1"/>
    <property type="molecule type" value="Genomic_DNA"/>
</dbReference>
<reference evidence="1 2" key="1">
    <citation type="journal article" date="2019" name="Int. J. Syst. Evol. Microbiol.">
        <title>The Global Catalogue of Microorganisms (GCM) 10K type strain sequencing project: providing services to taxonomists for standard genome sequencing and annotation.</title>
        <authorList>
            <consortium name="The Broad Institute Genomics Platform"/>
            <consortium name="The Broad Institute Genome Sequencing Center for Infectious Disease"/>
            <person name="Wu L."/>
            <person name="Ma J."/>
        </authorList>
    </citation>
    <scope>NUCLEOTIDE SEQUENCE [LARGE SCALE GENOMIC DNA]</scope>
    <source>
        <strain evidence="1 2">JCM 3146</strain>
    </source>
</reference>
<proteinExistence type="predicted"/>
<dbReference type="RefSeq" id="WP_252808223.1">
    <property type="nucleotide sequence ID" value="NZ_BAAABM010000019.1"/>
</dbReference>
<comment type="caution">
    <text evidence="1">The sequence shown here is derived from an EMBL/GenBank/DDBJ whole genome shotgun (WGS) entry which is preliminary data.</text>
</comment>
<evidence type="ECO:0000313" key="1">
    <source>
        <dbReference type="EMBL" id="GAA0338548.1"/>
    </source>
</evidence>
<organism evidence="1 2">
    <name type="scientific">Actinoallomurus spadix</name>
    <dbReference type="NCBI Taxonomy" id="79912"/>
    <lineage>
        <taxon>Bacteria</taxon>
        <taxon>Bacillati</taxon>
        <taxon>Actinomycetota</taxon>
        <taxon>Actinomycetes</taxon>
        <taxon>Streptosporangiales</taxon>
        <taxon>Thermomonosporaceae</taxon>
        <taxon>Actinoallomurus</taxon>
    </lineage>
</organism>
<evidence type="ECO:0000313" key="2">
    <source>
        <dbReference type="Proteomes" id="UP001501822"/>
    </source>
</evidence>
<keyword evidence="2" id="KW-1185">Reference proteome</keyword>
<protein>
    <submittedName>
        <fullName evidence="1">Uncharacterized protein</fullName>
    </submittedName>
</protein>
<dbReference type="Proteomes" id="UP001501822">
    <property type="component" value="Unassembled WGS sequence"/>
</dbReference>
<accession>A0ABN0WIQ2</accession>
<sequence length="72" mass="7921">MTVPALPGWISAGTIDGVPLWRRAGEPVYVAATDTDQLAFLDAALEWFDEAGPQEFAAFVERRGFRPVSARR</sequence>